<dbReference type="CDD" id="cd01061">
    <property type="entry name" value="RNase_T2_euk"/>
    <property type="match status" value="1"/>
</dbReference>
<dbReference type="AlphaFoldDB" id="A0A167PCL5"/>
<dbReference type="InterPro" id="IPR033130">
    <property type="entry name" value="RNase_T2_His_AS_2"/>
</dbReference>
<dbReference type="STRING" id="1081102.A0A167PCL5"/>
<dbReference type="GO" id="GO:0006401">
    <property type="term" value="P:RNA catabolic process"/>
    <property type="evidence" value="ECO:0007669"/>
    <property type="project" value="TreeGrafter"/>
</dbReference>
<dbReference type="PANTHER" id="PTHR11240">
    <property type="entry name" value="RIBONUCLEASE T2"/>
    <property type="match status" value="1"/>
</dbReference>
<protein>
    <recommendedName>
        <fullName evidence="2">ribonuclease T2</fullName>
        <ecNumber evidence="2">4.6.1.19</ecNumber>
    </recommendedName>
</protein>
<feature type="active site" evidence="5">
    <location>
        <position position="173"/>
    </location>
</feature>
<reference evidence="7 8" key="1">
    <citation type="journal article" date="2016" name="Genome Biol. Evol.">
        <title>Divergent and convergent evolution of fungal pathogenicity.</title>
        <authorList>
            <person name="Shang Y."/>
            <person name="Xiao G."/>
            <person name="Zheng P."/>
            <person name="Cen K."/>
            <person name="Zhan S."/>
            <person name="Wang C."/>
        </authorList>
    </citation>
    <scope>NUCLEOTIDE SEQUENCE [LARGE SCALE GENOMIC DNA]</scope>
    <source>
        <strain evidence="7 8">RCEF 264</strain>
    </source>
</reference>
<evidence type="ECO:0000256" key="2">
    <source>
        <dbReference type="ARBA" id="ARBA00012571"/>
    </source>
</evidence>
<organism evidence="7 8">
    <name type="scientific">Niveomyces insectorum RCEF 264</name>
    <dbReference type="NCBI Taxonomy" id="1081102"/>
    <lineage>
        <taxon>Eukaryota</taxon>
        <taxon>Fungi</taxon>
        <taxon>Dikarya</taxon>
        <taxon>Ascomycota</taxon>
        <taxon>Pezizomycotina</taxon>
        <taxon>Sordariomycetes</taxon>
        <taxon>Hypocreomycetidae</taxon>
        <taxon>Hypocreales</taxon>
        <taxon>Cordycipitaceae</taxon>
        <taxon>Niveomyces</taxon>
    </lineage>
</organism>
<evidence type="ECO:0000256" key="1">
    <source>
        <dbReference type="ARBA" id="ARBA00007469"/>
    </source>
</evidence>
<keyword evidence="3" id="KW-0540">Nuclease</keyword>
<dbReference type="OrthoDB" id="435754at2759"/>
<feature type="active site" evidence="5">
    <location>
        <position position="177"/>
    </location>
</feature>
<evidence type="ECO:0000256" key="4">
    <source>
        <dbReference type="ARBA" id="ARBA00023157"/>
    </source>
</evidence>
<dbReference type="InterPro" id="IPR036430">
    <property type="entry name" value="RNase_T2-like_sf"/>
</dbReference>
<keyword evidence="8" id="KW-1185">Reference proteome</keyword>
<evidence type="ECO:0000313" key="8">
    <source>
        <dbReference type="Proteomes" id="UP000076874"/>
    </source>
</evidence>
<dbReference type="InterPro" id="IPR018188">
    <property type="entry name" value="RNase_T2_His_AS_1"/>
</dbReference>
<evidence type="ECO:0000256" key="6">
    <source>
        <dbReference type="RuleBase" id="RU004328"/>
    </source>
</evidence>
<dbReference type="Proteomes" id="UP000076874">
    <property type="component" value="Unassembled WGS sequence"/>
</dbReference>
<dbReference type="GO" id="GO:0005576">
    <property type="term" value="C:extracellular region"/>
    <property type="evidence" value="ECO:0007669"/>
    <property type="project" value="TreeGrafter"/>
</dbReference>
<name>A0A167PCL5_9HYPO</name>
<dbReference type="PANTHER" id="PTHR11240:SF17">
    <property type="entry name" value="RIBONUCLEASE T2"/>
    <property type="match status" value="1"/>
</dbReference>
<dbReference type="PROSITE" id="PS00531">
    <property type="entry name" value="RNASE_T2_2"/>
    <property type="match status" value="1"/>
</dbReference>
<proteinExistence type="inferred from homology"/>
<dbReference type="EMBL" id="AZHD01000016">
    <property type="protein sequence ID" value="OAA56520.1"/>
    <property type="molecule type" value="Genomic_DNA"/>
</dbReference>
<feature type="active site" evidence="5">
    <location>
        <position position="115"/>
    </location>
</feature>
<dbReference type="GO" id="GO:0003723">
    <property type="term" value="F:RNA binding"/>
    <property type="evidence" value="ECO:0007669"/>
    <property type="project" value="InterPro"/>
</dbReference>
<sequence length="319" mass="34709">MLQKLSLRGLLASASSLLTQSPLSLDRVNARVAGDLAGGFRGPAAAATYDEPAVVPYVPLSGGPSCPIDGPTSCRNNTPAVDACCFLHPGGRVLLTQFWDSNVHAGGVEKDWTLHGLWPDNCDGSYDQFCYMAPRFDDIPQVLRQHGQDELLAFMDRYWVADRGSNAHLWAHEYNKHATCMNTLVPACYGAGYRAGVEVVDYFVRATSLFGQLDTYTALARADIRPSTVRRYPLVDVQAALERLSGGRVVLRCTGPRRDTLHEVWYVYFVQGSVQTGVFVPATSLGREGAAGNCVPWVRYMPKNGRSRSTITSSSDGGG</sequence>
<keyword evidence="3" id="KW-0255">Endonuclease</keyword>
<keyword evidence="4" id="KW-1015">Disulfide bond</keyword>
<evidence type="ECO:0000313" key="7">
    <source>
        <dbReference type="EMBL" id="OAA56520.1"/>
    </source>
</evidence>
<dbReference type="EC" id="4.6.1.19" evidence="2"/>
<dbReference type="Pfam" id="PF00445">
    <property type="entry name" value="Ribonuclease_T2"/>
    <property type="match status" value="1"/>
</dbReference>
<dbReference type="InterPro" id="IPR033697">
    <property type="entry name" value="Ribonuclease_T2_eukaryotic"/>
</dbReference>
<keyword evidence="3" id="KW-0378">Hydrolase</keyword>
<evidence type="ECO:0000256" key="5">
    <source>
        <dbReference type="PIRSR" id="PIRSR633697-1"/>
    </source>
</evidence>
<evidence type="ECO:0000256" key="3">
    <source>
        <dbReference type="ARBA" id="ARBA00022759"/>
    </source>
</evidence>
<gene>
    <name evidence="7" type="ORF">SPI_07527</name>
</gene>
<dbReference type="GO" id="GO:0033897">
    <property type="term" value="F:ribonuclease T2 activity"/>
    <property type="evidence" value="ECO:0007669"/>
    <property type="project" value="UniProtKB-EC"/>
</dbReference>
<dbReference type="SUPFAM" id="SSF55895">
    <property type="entry name" value="Ribonuclease Rh-like"/>
    <property type="match status" value="1"/>
</dbReference>
<dbReference type="InterPro" id="IPR001568">
    <property type="entry name" value="RNase_T2-like"/>
</dbReference>
<dbReference type="Gene3D" id="3.90.730.10">
    <property type="entry name" value="Ribonuclease T2-like"/>
    <property type="match status" value="1"/>
</dbReference>
<comment type="similarity">
    <text evidence="1 6">Belongs to the RNase T2 family.</text>
</comment>
<dbReference type="PROSITE" id="PS00530">
    <property type="entry name" value="RNASE_T2_1"/>
    <property type="match status" value="1"/>
</dbReference>
<comment type="caution">
    <text evidence="7">The sequence shown here is derived from an EMBL/GenBank/DDBJ whole genome shotgun (WGS) entry which is preliminary data.</text>
</comment>
<accession>A0A167PCL5</accession>